<evidence type="ECO:0000313" key="11">
    <source>
        <dbReference type="Proteomes" id="UP001055940"/>
    </source>
</evidence>
<proteinExistence type="inferred from homology"/>
<dbReference type="InterPro" id="IPR000515">
    <property type="entry name" value="MetI-like"/>
</dbReference>
<keyword evidence="7 8" id="KW-0472">Membrane</keyword>
<keyword evidence="2 8" id="KW-0813">Transport</keyword>
<evidence type="ECO:0000256" key="7">
    <source>
        <dbReference type="ARBA" id="ARBA00023136"/>
    </source>
</evidence>
<dbReference type="Pfam" id="PF00528">
    <property type="entry name" value="BPD_transp_1"/>
    <property type="match status" value="1"/>
</dbReference>
<comment type="similarity">
    <text evidence="8">Belongs to the binding-protein-dependent transport system permease family.</text>
</comment>
<dbReference type="PANTHER" id="PTHR30614:SF0">
    <property type="entry name" value="L-CYSTINE TRANSPORT SYSTEM PERMEASE PROTEIN TCYL"/>
    <property type="match status" value="1"/>
</dbReference>
<accession>A0ABY5D9G9</accession>
<sequence length="312" mass="34027">MPTPAAPPTPRAAAPPRPEELTAVPVRHYGRWLGAVLVSLAAGSLLWSLLTNPNLDIRLVLSYLTRDFVLRGLGITIVLTVVAMVIGVLGGVLLAVMRMSPNPVLRTVAWFYLWFFRGTPLLVQIIFWGFLGALYPRLFVEIPFTGIVLFDEPTSQIVTPFVAAVLGLALNEVAYAAEIIRGGMLSVDRGQTEAAQALGMRRIKILRRIVLPQAMRVIVPPMGNDTINMLKMTALVSVIGGSDLLTAVQNVYAQNFQVIPLLAVAVFWYLALTSLLSVGQHYLEKRFGRGFGETAAPRGGALSRLISTKERL</sequence>
<dbReference type="NCBIfam" id="TIGR01726">
    <property type="entry name" value="HEQRo_perm_3TM"/>
    <property type="match status" value="1"/>
</dbReference>
<dbReference type="EMBL" id="CP099837">
    <property type="protein sequence ID" value="USY20999.1"/>
    <property type="molecule type" value="Genomic_DNA"/>
</dbReference>
<evidence type="ECO:0000256" key="3">
    <source>
        <dbReference type="ARBA" id="ARBA00022475"/>
    </source>
</evidence>
<keyword evidence="3" id="KW-1003">Cell membrane</keyword>
<keyword evidence="11" id="KW-1185">Reference proteome</keyword>
<evidence type="ECO:0000256" key="6">
    <source>
        <dbReference type="ARBA" id="ARBA00022989"/>
    </source>
</evidence>
<dbReference type="SUPFAM" id="SSF161098">
    <property type="entry name" value="MetI-like"/>
    <property type="match status" value="1"/>
</dbReference>
<feature type="transmembrane region" description="Helical" evidence="8">
    <location>
        <begin position="232"/>
        <end position="252"/>
    </location>
</feature>
<keyword evidence="4 8" id="KW-0812">Transmembrane</keyword>
<dbReference type="RefSeq" id="WP_254419997.1">
    <property type="nucleotide sequence ID" value="NZ_BAAAJB010000034.1"/>
</dbReference>
<protein>
    <submittedName>
        <fullName evidence="10">Amino acid ABC transporter permease</fullName>
    </submittedName>
</protein>
<reference evidence="10" key="1">
    <citation type="submission" date="2022-06" db="EMBL/GenBank/DDBJ databases">
        <authorList>
            <person name="Ping M."/>
        </authorList>
    </citation>
    <scope>NUCLEOTIDE SEQUENCE</scope>
    <source>
        <strain evidence="10">JCM11759T</strain>
    </source>
</reference>
<feature type="transmembrane region" description="Helical" evidence="8">
    <location>
        <begin position="258"/>
        <end position="279"/>
    </location>
</feature>
<evidence type="ECO:0000259" key="9">
    <source>
        <dbReference type="PROSITE" id="PS50928"/>
    </source>
</evidence>
<dbReference type="InterPro" id="IPR035906">
    <property type="entry name" value="MetI-like_sf"/>
</dbReference>
<keyword evidence="5" id="KW-0029">Amino-acid transport</keyword>
<dbReference type="PROSITE" id="PS50928">
    <property type="entry name" value="ABC_TM1"/>
    <property type="match status" value="1"/>
</dbReference>
<evidence type="ECO:0000256" key="2">
    <source>
        <dbReference type="ARBA" id="ARBA00022448"/>
    </source>
</evidence>
<evidence type="ECO:0000256" key="8">
    <source>
        <dbReference type="RuleBase" id="RU363032"/>
    </source>
</evidence>
<feature type="transmembrane region" description="Helical" evidence="8">
    <location>
        <begin position="70"/>
        <end position="97"/>
    </location>
</feature>
<evidence type="ECO:0000256" key="1">
    <source>
        <dbReference type="ARBA" id="ARBA00004651"/>
    </source>
</evidence>
<feature type="transmembrane region" description="Helical" evidence="8">
    <location>
        <begin position="155"/>
        <end position="177"/>
    </location>
</feature>
<feature type="transmembrane region" description="Helical" evidence="8">
    <location>
        <begin position="109"/>
        <end position="135"/>
    </location>
</feature>
<name>A0ABY5D9G9_9ACTN</name>
<organism evidence="10 11">
    <name type="scientific">Nocardiopsis exhalans</name>
    <dbReference type="NCBI Taxonomy" id="163604"/>
    <lineage>
        <taxon>Bacteria</taxon>
        <taxon>Bacillati</taxon>
        <taxon>Actinomycetota</taxon>
        <taxon>Actinomycetes</taxon>
        <taxon>Streptosporangiales</taxon>
        <taxon>Nocardiopsidaceae</taxon>
        <taxon>Nocardiopsis</taxon>
    </lineage>
</organism>
<keyword evidence="6 8" id="KW-1133">Transmembrane helix</keyword>
<gene>
    <name evidence="10" type="ORF">NE857_04970</name>
</gene>
<feature type="domain" description="ABC transmembrane type-1" evidence="9">
    <location>
        <begin position="73"/>
        <end position="277"/>
    </location>
</feature>
<evidence type="ECO:0000256" key="4">
    <source>
        <dbReference type="ARBA" id="ARBA00022692"/>
    </source>
</evidence>
<dbReference type="Gene3D" id="1.10.3720.10">
    <property type="entry name" value="MetI-like"/>
    <property type="match status" value="1"/>
</dbReference>
<dbReference type="CDD" id="cd06261">
    <property type="entry name" value="TM_PBP2"/>
    <property type="match status" value="1"/>
</dbReference>
<dbReference type="PANTHER" id="PTHR30614">
    <property type="entry name" value="MEMBRANE COMPONENT OF AMINO ACID ABC TRANSPORTER"/>
    <property type="match status" value="1"/>
</dbReference>
<dbReference type="InterPro" id="IPR043429">
    <property type="entry name" value="ArtM/GltK/GlnP/TcyL/YhdX-like"/>
</dbReference>
<evidence type="ECO:0000313" key="10">
    <source>
        <dbReference type="EMBL" id="USY20999.1"/>
    </source>
</evidence>
<feature type="transmembrane region" description="Helical" evidence="8">
    <location>
        <begin position="32"/>
        <end position="50"/>
    </location>
</feature>
<dbReference type="Proteomes" id="UP001055940">
    <property type="component" value="Chromosome"/>
</dbReference>
<evidence type="ECO:0000256" key="5">
    <source>
        <dbReference type="ARBA" id="ARBA00022970"/>
    </source>
</evidence>
<dbReference type="InterPro" id="IPR010065">
    <property type="entry name" value="AA_ABC_transptr_permease_3TM"/>
</dbReference>
<comment type="subcellular location">
    <subcellularLocation>
        <location evidence="1 8">Cell membrane</location>
        <topology evidence="1 8">Multi-pass membrane protein</topology>
    </subcellularLocation>
</comment>